<dbReference type="Proteomes" id="UP000199495">
    <property type="component" value="Unassembled WGS sequence"/>
</dbReference>
<gene>
    <name evidence="1" type="ORF">SAMN04487974_10168</name>
</gene>
<organism evidence="1 2">
    <name type="scientific">Pelagibacterium luteolum</name>
    <dbReference type="NCBI Taxonomy" id="440168"/>
    <lineage>
        <taxon>Bacteria</taxon>
        <taxon>Pseudomonadati</taxon>
        <taxon>Pseudomonadota</taxon>
        <taxon>Alphaproteobacteria</taxon>
        <taxon>Hyphomicrobiales</taxon>
        <taxon>Devosiaceae</taxon>
        <taxon>Pelagibacterium</taxon>
    </lineage>
</organism>
<dbReference type="STRING" id="440168.SAMN04487974_10168"/>
<reference evidence="1 2" key="1">
    <citation type="submission" date="2016-10" db="EMBL/GenBank/DDBJ databases">
        <authorList>
            <person name="de Groot N.N."/>
        </authorList>
    </citation>
    <scope>NUCLEOTIDE SEQUENCE [LARGE SCALE GENOMIC DNA]</scope>
    <source>
        <strain evidence="1 2">CGMCC 1.10267</strain>
    </source>
</reference>
<accession>A0A1G7RQW9</accession>
<sequence length="140" mass="15273">MVRGRVHPLGTNVMIGDWRRLTALSGVTMDGSASINPKDAGGALLWTGRSGRRYLMSRVVEERARMAAAQFYALVEHGVIRWAGTAEDLIADPMSRQRFRKVSAGGAQMLSMAAPGEPLAIMTLAWDLEGTRQYPDRNAA</sequence>
<protein>
    <submittedName>
        <fullName evidence="1">Uncharacterized protein</fullName>
    </submittedName>
</protein>
<dbReference type="AlphaFoldDB" id="A0A1G7RQW9"/>
<evidence type="ECO:0000313" key="1">
    <source>
        <dbReference type="EMBL" id="SDG13227.1"/>
    </source>
</evidence>
<name>A0A1G7RQW9_9HYPH</name>
<proteinExistence type="predicted"/>
<evidence type="ECO:0000313" key="2">
    <source>
        <dbReference type="Proteomes" id="UP000199495"/>
    </source>
</evidence>
<keyword evidence="2" id="KW-1185">Reference proteome</keyword>
<dbReference type="EMBL" id="FNCS01000001">
    <property type="protein sequence ID" value="SDG13227.1"/>
    <property type="molecule type" value="Genomic_DNA"/>
</dbReference>